<dbReference type="Proteomes" id="UP000645828">
    <property type="component" value="Unassembled WGS sequence"/>
</dbReference>
<organism evidence="3 4">
    <name type="scientific">Nyctereutes procyonoides</name>
    <name type="common">Raccoon dog</name>
    <name type="synonym">Canis procyonoides</name>
    <dbReference type="NCBI Taxonomy" id="34880"/>
    <lineage>
        <taxon>Eukaryota</taxon>
        <taxon>Metazoa</taxon>
        <taxon>Chordata</taxon>
        <taxon>Craniata</taxon>
        <taxon>Vertebrata</taxon>
        <taxon>Euteleostomi</taxon>
        <taxon>Mammalia</taxon>
        <taxon>Eutheria</taxon>
        <taxon>Laurasiatheria</taxon>
        <taxon>Carnivora</taxon>
        <taxon>Caniformia</taxon>
        <taxon>Canidae</taxon>
        <taxon>Nyctereutes</taxon>
    </lineage>
</organism>
<feature type="transmembrane region" description="Helical" evidence="1">
    <location>
        <begin position="165"/>
        <end position="186"/>
    </location>
</feature>
<dbReference type="EMBL" id="CAJHUB010000649">
    <property type="protein sequence ID" value="CAD7668222.1"/>
    <property type="molecule type" value="Genomic_DNA"/>
</dbReference>
<keyword evidence="4" id="KW-1185">Reference proteome</keyword>
<evidence type="ECO:0000256" key="1">
    <source>
        <dbReference type="SAM" id="Phobius"/>
    </source>
</evidence>
<gene>
    <name evidence="3" type="ORF">NYPRO_LOCUS1480</name>
</gene>
<reference evidence="3" key="1">
    <citation type="submission" date="2020-12" db="EMBL/GenBank/DDBJ databases">
        <authorList>
            <consortium name="Molecular Ecology Group"/>
        </authorList>
    </citation>
    <scope>NUCLEOTIDE SEQUENCE</scope>
    <source>
        <strain evidence="3">TBG_1078</strain>
    </source>
</reference>
<sequence>MCLPRTFLLLCLPGYFTLSLCRILRGTVGGMMVMECQYNVREEGHRKEHLSHVIMEELEEGDADTYWHGLDRATSVPLSLCLDGDRFSRVTCDLLCRLSYSSWTTETLASMGAPALTSHMASPAFLPGKKSQIPAGGSHCPGFIVLWSFLLFVSFFFLVLLKAILFLNCYLVGLVSTSSLMAMVCLA</sequence>
<keyword evidence="1" id="KW-0812">Transmembrane</keyword>
<name>A0A811XZ88_NYCPR</name>
<keyword evidence="1" id="KW-1133">Transmembrane helix</keyword>
<keyword evidence="1" id="KW-0472">Membrane</keyword>
<dbReference type="AlphaFoldDB" id="A0A811XZ88"/>
<accession>A0A811XZ88</accession>
<feature type="transmembrane region" description="Helical" evidence="1">
    <location>
        <begin position="140"/>
        <end position="159"/>
    </location>
</feature>
<feature type="chain" id="PRO_5032897628" evidence="2">
    <location>
        <begin position="22"/>
        <end position="187"/>
    </location>
</feature>
<evidence type="ECO:0000313" key="3">
    <source>
        <dbReference type="EMBL" id="CAD7668222.1"/>
    </source>
</evidence>
<feature type="signal peptide" evidence="2">
    <location>
        <begin position="1"/>
        <end position="21"/>
    </location>
</feature>
<keyword evidence="2" id="KW-0732">Signal</keyword>
<evidence type="ECO:0000256" key="2">
    <source>
        <dbReference type="SAM" id="SignalP"/>
    </source>
</evidence>
<evidence type="ECO:0000313" key="4">
    <source>
        <dbReference type="Proteomes" id="UP000645828"/>
    </source>
</evidence>
<comment type="caution">
    <text evidence="3">The sequence shown here is derived from an EMBL/GenBank/DDBJ whole genome shotgun (WGS) entry which is preliminary data.</text>
</comment>
<protein>
    <submittedName>
        <fullName evidence="3">(raccoon dog) hypothetical protein</fullName>
    </submittedName>
</protein>
<proteinExistence type="predicted"/>